<evidence type="ECO:0000313" key="10">
    <source>
        <dbReference type="Proteomes" id="UP001367676"/>
    </source>
</evidence>
<evidence type="ECO:0000259" key="8">
    <source>
        <dbReference type="PROSITE" id="PS50190"/>
    </source>
</evidence>
<dbReference type="PROSITE" id="PS50190">
    <property type="entry name" value="SEC7"/>
    <property type="match status" value="1"/>
</dbReference>
<dbReference type="InterPro" id="IPR011993">
    <property type="entry name" value="PH-like_dom_sf"/>
</dbReference>
<gene>
    <name evidence="9" type="ORF">V9T40_013615</name>
</gene>
<comment type="similarity">
    <text evidence="2">Belongs to the BRAG family.</text>
</comment>
<keyword evidence="3" id="KW-0963">Cytoplasm</keyword>
<dbReference type="GO" id="GO:0005737">
    <property type="term" value="C:cytoplasm"/>
    <property type="evidence" value="ECO:0007669"/>
    <property type="project" value="UniProtKB-SubCell"/>
</dbReference>
<keyword evidence="5 6" id="KW-0175">Coiled coil</keyword>
<feature type="region of interest" description="Disordered" evidence="7">
    <location>
        <begin position="395"/>
        <end position="428"/>
    </location>
</feature>
<feature type="compositionally biased region" description="Basic and acidic residues" evidence="7">
    <location>
        <begin position="891"/>
        <end position="903"/>
    </location>
</feature>
<evidence type="ECO:0000256" key="3">
    <source>
        <dbReference type="ARBA" id="ARBA00022490"/>
    </source>
</evidence>
<dbReference type="GO" id="GO:0005085">
    <property type="term" value="F:guanyl-nucleotide exchange factor activity"/>
    <property type="evidence" value="ECO:0007669"/>
    <property type="project" value="InterPro"/>
</dbReference>
<dbReference type="FunFam" id="1.10.1000.11:FF:000009">
    <property type="entry name" value="IQ motif and SEC7 domain-containing protein"/>
    <property type="match status" value="1"/>
</dbReference>
<dbReference type="PANTHER" id="PTHR10663:SF342">
    <property type="entry name" value="FI21420P1"/>
    <property type="match status" value="1"/>
</dbReference>
<feature type="region of interest" description="Disordered" evidence="7">
    <location>
        <begin position="446"/>
        <end position="481"/>
    </location>
</feature>
<evidence type="ECO:0000256" key="4">
    <source>
        <dbReference type="ARBA" id="ARBA00022553"/>
    </source>
</evidence>
<dbReference type="FunFam" id="1.10.220.20:FF:000001">
    <property type="entry name" value="IQ motif and SEC7 domain-containing protein 1"/>
    <property type="match status" value="1"/>
</dbReference>
<dbReference type="Pfam" id="PF16453">
    <property type="entry name" value="IQ_SEC7_PH"/>
    <property type="match status" value="1"/>
</dbReference>
<feature type="domain" description="SEC7" evidence="8">
    <location>
        <begin position="492"/>
        <end position="695"/>
    </location>
</feature>
<evidence type="ECO:0000256" key="5">
    <source>
        <dbReference type="ARBA" id="ARBA00023054"/>
    </source>
</evidence>
<comment type="caution">
    <text evidence="9">The sequence shown here is derived from an EMBL/GenBank/DDBJ whole genome shotgun (WGS) entry which is preliminary data.</text>
</comment>
<evidence type="ECO:0000256" key="6">
    <source>
        <dbReference type="SAM" id="Coils"/>
    </source>
</evidence>
<dbReference type="SUPFAM" id="SSF50729">
    <property type="entry name" value="PH domain-like"/>
    <property type="match status" value="1"/>
</dbReference>
<dbReference type="SMART" id="SM00222">
    <property type="entry name" value="Sec7"/>
    <property type="match status" value="1"/>
</dbReference>
<dbReference type="PANTHER" id="PTHR10663">
    <property type="entry name" value="GUANYL-NUCLEOTIDE EXCHANGE FACTOR"/>
    <property type="match status" value="1"/>
</dbReference>
<dbReference type="Gene3D" id="2.30.29.30">
    <property type="entry name" value="Pleckstrin-homology domain (PH domain)/Phosphotyrosine-binding domain (PTB)"/>
    <property type="match status" value="1"/>
</dbReference>
<dbReference type="Gene3D" id="1.10.1000.11">
    <property type="entry name" value="Arf Nucleotide-binding Site Opener,domain 2"/>
    <property type="match status" value="1"/>
</dbReference>
<dbReference type="GO" id="GO:0032012">
    <property type="term" value="P:regulation of ARF protein signal transduction"/>
    <property type="evidence" value="ECO:0007669"/>
    <property type="project" value="InterPro"/>
</dbReference>
<dbReference type="PROSITE" id="PS50096">
    <property type="entry name" value="IQ"/>
    <property type="match status" value="1"/>
</dbReference>
<dbReference type="InterPro" id="IPR033742">
    <property type="entry name" value="IQSEC_PH"/>
</dbReference>
<feature type="compositionally biased region" description="Basic and acidic residues" evidence="7">
    <location>
        <begin position="920"/>
        <end position="929"/>
    </location>
</feature>
<proteinExistence type="inferred from homology"/>
<dbReference type="Proteomes" id="UP001367676">
    <property type="component" value="Unassembled WGS sequence"/>
</dbReference>
<dbReference type="SUPFAM" id="SSF48425">
    <property type="entry name" value="Sec7 domain"/>
    <property type="match status" value="1"/>
</dbReference>
<name>A0AAN9TPD2_9HEMI</name>
<feature type="compositionally biased region" description="Low complexity" evidence="7">
    <location>
        <begin position="854"/>
        <end position="865"/>
    </location>
</feature>
<evidence type="ECO:0000256" key="7">
    <source>
        <dbReference type="SAM" id="MobiDB-lite"/>
    </source>
</evidence>
<feature type="region of interest" description="Disordered" evidence="7">
    <location>
        <begin position="848"/>
        <end position="870"/>
    </location>
</feature>
<evidence type="ECO:0000256" key="1">
    <source>
        <dbReference type="ARBA" id="ARBA00004496"/>
    </source>
</evidence>
<dbReference type="EMBL" id="JBBCAQ010000033">
    <property type="protein sequence ID" value="KAK7582170.1"/>
    <property type="molecule type" value="Genomic_DNA"/>
</dbReference>
<protein>
    <recommendedName>
        <fullName evidence="8">SEC7 domain-containing protein</fullName>
    </recommendedName>
</protein>
<dbReference type="CDD" id="cd00171">
    <property type="entry name" value="Sec7"/>
    <property type="match status" value="1"/>
</dbReference>
<dbReference type="GO" id="GO:0030036">
    <property type="term" value="P:actin cytoskeleton organization"/>
    <property type="evidence" value="ECO:0007669"/>
    <property type="project" value="TreeGrafter"/>
</dbReference>
<keyword evidence="10" id="KW-1185">Reference proteome</keyword>
<evidence type="ECO:0000256" key="2">
    <source>
        <dbReference type="ARBA" id="ARBA00006248"/>
    </source>
</evidence>
<dbReference type="InterPro" id="IPR035999">
    <property type="entry name" value="Sec7_dom_sf"/>
</dbReference>
<keyword evidence="4" id="KW-0597">Phosphoprotein</keyword>
<feature type="coiled-coil region" evidence="6">
    <location>
        <begin position="20"/>
        <end position="54"/>
    </location>
</feature>
<feature type="compositionally biased region" description="Low complexity" evidence="7">
    <location>
        <begin position="939"/>
        <end position="951"/>
    </location>
</feature>
<sequence length="997" mass="111958">MNKSNEKDSPYEIYSRGPTLEESLNIISRQEQEISRLKSELNSVKHERELLIIEVSKLKFELEIADDLKKLYSVKSDKVRGLSNCLNGSINDSRDCNNDCDDDDEINDDIDDITDDMNDNYKASIVTDPYQYQWHRTTPNTNTVRNNSSEMVNYSRSVVNYELSQDLLDKQIELLERKYGGTRARRAAIVIQRAFRRYTLIKKFTHITEMVKAEKAGLGRRLQAAGAHSAASVGSTNSVVVTGANGSNQQLVHEFGAACDQKNVATSAAVSGTCVIQANVTPIRSMSMREKRLAELENGSNSLPRTYAGRCTSCTYCSAVVTSCSPCCLSAAPMNVCPNYYVKQSHSGSIEVRNVQTHMPNCSSTSPVAYLSYQTQSSQKKYSGQYIYHSPSQYHITPPQLSTPKKVPPEVPKRTSSISFKSNDSNQSLLSNSEISFSQTKYGGSMSSVRSSSSDSSSTINASHSPSLNASNYSSSSGLSWSKKPQVTETIRKRQYRVGLNLFNKKPEKGIAYLVRKGFLEDTPQAVAKFLIARKGLSKEMIGEYLGNIRNPFNTAVLGQVHYKLDHNYFPSHNLLVQYVNEIDLSGMQIDVALRKYQTYFKMPGEAQKIERLMEAFSERYCRCNRDVVSRFRSGDTVLILAFAIIMLNTDLHNKNMKDEKRMKLEEFIKNSSDALDYDVDRDMLVGIYERVKANEFKAGSDHVSQVMKVQTTIVGAKLNLALPHRRLVCYCRLYEVPDVNKKDKQGVHQREVFLFNDLLVITKILSKKKNSVTYSFRQSFSLSGLNISVFQTQYYQFGIQLSQRVDNQVLISFNARNDHDRTKFVEDIRESIMEMDEMENIRIEAELERQKSSRTNRCSTSNSTDNRDSGVADVEVCQCLHSCPQSSTSAEHENSAKLHSSGDSHPNLKRSALSNSLLDLHDQDERPQRSGSVGSLDSGMSISFRSTSSMSRRHQNSAGGFVKTPNVSNAAASTTRNQAFLASFFAKNTLKNTSKR</sequence>
<dbReference type="FunFam" id="2.30.29.30:FF:000004">
    <property type="entry name" value="IQ motif and SEC7 domain-containing protein 1"/>
    <property type="match status" value="1"/>
</dbReference>
<dbReference type="InterPro" id="IPR000904">
    <property type="entry name" value="Sec7_dom"/>
</dbReference>
<dbReference type="InterPro" id="IPR023394">
    <property type="entry name" value="Sec7_C_sf"/>
</dbReference>
<feature type="region of interest" description="Disordered" evidence="7">
    <location>
        <begin position="886"/>
        <end position="963"/>
    </location>
</feature>
<accession>A0AAN9TPD2</accession>
<dbReference type="Pfam" id="PF01369">
    <property type="entry name" value="Sec7"/>
    <property type="match status" value="1"/>
</dbReference>
<dbReference type="Gene3D" id="1.10.220.20">
    <property type="match status" value="1"/>
</dbReference>
<comment type="subcellular location">
    <subcellularLocation>
        <location evidence="1">Cytoplasm</location>
    </subcellularLocation>
</comment>
<dbReference type="AlphaFoldDB" id="A0AAN9TPD2"/>
<organism evidence="9 10">
    <name type="scientific">Parthenolecanium corni</name>
    <dbReference type="NCBI Taxonomy" id="536013"/>
    <lineage>
        <taxon>Eukaryota</taxon>
        <taxon>Metazoa</taxon>
        <taxon>Ecdysozoa</taxon>
        <taxon>Arthropoda</taxon>
        <taxon>Hexapoda</taxon>
        <taxon>Insecta</taxon>
        <taxon>Pterygota</taxon>
        <taxon>Neoptera</taxon>
        <taxon>Paraneoptera</taxon>
        <taxon>Hemiptera</taxon>
        <taxon>Sternorrhyncha</taxon>
        <taxon>Coccoidea</taxon>
        <taxon>Coccidae</taxon>
        <taxon>Parthenolecanium</taxon>
    </lineage>
</organism>
<reference evidence="9 10" key="1">
    <citation type="submission" date="2024-03" db="EMBL/GenBank/DDBJ databases">
        <title>Adaptation during the transition from Ophiocordyceps entomopathogen to insect associate is accompanied by gene loss and intensified selection.</title>
        <authorList>
            <person name="Ward C.M."/>
            <person name="Onetto C.A."/>
            <person name="Borneman A.R."/>
        </authorList>
    </citation>
    <scope>NUCLEOTIDE SEQUENCE [LARGE SCALE GENOMIC DNA]</scope>
    <source>
        <strain evidence="9">AWRI1</strain>
        <tissue evidence="9">Single Adult Female</tissue>
    </source>
</reference>
<evidence type="ECO:0000313" key="9">
    <source>
        <dbReference type="EMBL" id="KAK7582170.1"/>
    </source>
</evidence>
<dbReference type="CDD" id="cd13318">
    <property type="entry name" value="PH_IQSEC"/>
    <property type="match status" value="1"/>
</dbReference>